<feature type="compositionally biased region" description="Low complexity" evidence="1">
    <location>
        <begin position="209"/>
        <end position="231"/>
    </location>
</feature>
<accession>A0AAW0GR84</accession>
<feature type="region of interest" description="Disordered" evidence="1">
    <location>
        <begin position="177"/>
        <end position="264"/>
    </location>
</feature>
<dbReference type="AlphaFoldDB" id="A0AAW0GR84"/>
<dbReference type="Proteomes" id="UP001385951">
    <property type="component" value="Unassembled WGS sequence"/>
</dbReference>
<evidence type="ECO:0008006" key="4">
    <source>
        <dbReference type="Google" id="ProtNLM"/>
    </source>
</evidence>
<evidence type="ECO:0000256" key="1">
    <source>
        <dbReference type="SAM" id="MobiDB-lite"/>
    </source>
</evidence>
<protein>
    <recommendedName>
        <fullName evidence="4">Transmembrane protein</fullName>
    </recommendedName>
</protein>
<gene>
    <name evidence="2" type="ORF">QCA50_004112</name>
</gene>
<name>A0AAW0GR84_9APHY</name>
<keyword evidence="3" id="KW-1185">Reference proteome</keyword>
<dbReference type="EMBL" id="JASBNA010000004">
    <property type="protein sequence ID" value="KAK7692487.1"/>
    <property type="molecule type" value="Genomic_DNA"/>
</dbReference>
<organism evidence="2 3">
    <name type="scientific">Cerrena zonata</name>
    <dbReference type="NCBI Taxonomy" id="2478898"/>
    <lineage>
        <taxon>Eukaryota</taxon>
        <taxon>Fungi</taxon>
        <taxon>Dikarya</taxon>
        <taxon>Basidiomycota</taxon>
        <taxon>Agaricomycotina</taxon>
        <taxon>Agaricomycetes</taxon>
        <taxon>Polyporales</taxon>
        <taxon>Cerrenaceae</taxon>
        <taxon>Cerrena</taxon>
    </lineage>
</organism>
<comment type="caution">
    <text evidence="2">The sequence shown here is derived from an EMBL/GenBank/DDBJ whole genome shotgun (WGS) entry which is preliminary data.</text>
</comment>
<sequence length="264" mass="27722">MTSLQALESTCEVEPDIPASLELFVLRCQPHCFFWTVASNVQIRALYSSCNLQPNSHLSSAPPYQQTIQVSRCIVVRDSPHALYLKYILNMHPFILVPLLASFAAMYPVGASPLVYSAPVPVPVVGNTNVGLVSGVLPDMPLPFRRDLGDMKGPMPHDVTSWTLPRQETNEPLVDHLQKHKAGQTSSDTGALSGLPAGVPSSTLPLGATSPGGNSSPLGSTTSLLSALPLGQAGGATGTTSGATSDVPESPATPFTEEAQDEPA</sequence>
<evidence type="ECO:0000313" key="2">
    <source>
        <dbReference type="EMBL" id="KAK7692487.1"/>
    </source>
</evidence>
<proteinExistence type="predicted"/>
<evidence type="ECO:0000313" key="3">
    <source>
        <dbReference type="Proteomes" id="UP001385951"/>
    </source>
</evidence>
<reference evidence="2 3" key="1">
    <citation type="submission" date="2022-09" db="EMBL/GenBank/DDBJ databases">
        <authorList>
            <person name="Palmer J.M."/>
        </authorList>
    </citation>
    <scope>NUCLEOTIDE SEQUENCE [LARGE SCALE GENOMIC DNA]</scope>
    <source>
        <strain evidence="2 3">DSM 7382</strain>
    </source>
</reference>